<evidence type="ECO:0000256" key="3">
    <source>
        <dbReference type="ARBA" id="ARBA00022840"/>
    </source>
</evidence>
<dbReference type="Pfam" id="PF00005">
    <property type="entry name" value="ABC_tran"/>
    <property type="match status" value="1"/>
</dbReference>
<keyword evidence="1" id="KW-0813">Transport</keyword>
<dbReference type="InterPro" id="IPR017871">
    <property type="entry name" value="ABC_transporter-like_CS"/>
</dbReference>
<dbReference type="PROSITE" id="PS00211">
    <property type="entry name" value="ABC_TRANSPORTER_1"/>
    <property type="match status" value="1"/>
</dbReference>
<dbReference type="InterPro" id="IPR027417">
    <property type="entry name" value="P-loop_NTPase"/>
</dbReference>
<sequence length="256" mass="29068">MAEELVEVRNLGMKYQSPNGEIEAVRDVSFTVRKGEFVSLVGPSGCGKSTILSIISGLLKPTAGSVRIGGEWVRGTSEKVGYMLQKDHLFDWRTIYQNVVLGLEVRGTLNRESREWVLSLLKTYGLYDFRDKYPNQLSGGMRQRAALIRTLAVNPEILLLDEAFSALDYQMRIAVTDDIYRIIKKEQKTAILVTHDIAESISMSDRVIVLSKRPATVTAIHDIRFNLKERTPLACREAQEFPGYFNMIWRELDVHV</sequence>
<reference evidence="5 6" key="1">
    <citation type="submission" date="2016-11" db="EMBL/GenBank/DDBJ databases">
        <authorList>
            <person name="Varghese N."/>
            <person name="Submissions S."/>
        </authorList>
    </citation>
    <scope>NUCLEOTIDE SEQUENCE [LARGE SCALE GENOMIC DNA]</scope>
    <source>
        <strain evidence="5 6">DSM 19027</strain>
    </source>
</reference>
<dbReference type="SMART" id="SM00382">
    <property type="entry name" value="AAA"/>
    <property type="match status" value="1"/>
</dbReference>
<gene>
    <name evidence="5" type="ORF">SAMN05444373_100450</name>
</gene>
<keyword evidence="3 5" id="KW-0067">ATP-binding</keyword>
<evidence type="ECO:0000313" key="5">
    <source>
        <dbReference type="EMBL" id="SHI56086.1"/>
    </source>
</evidence>
<feature type="domain" description="ABC transporter" evidence="4">
    <location>
        <begin position="6"/>
        <end position="237"/>
    </location>
</feature>
<name>A0A1M6C4Y3_9FIRM</name>
<dbReference type="GO" id="GO:0016887">
    <property type="term" value="F:ATP hydrolysis activity"/>
    <property type="evidence" value="ECO:0007669"/>
    <property type="project" value="InterPro"/>
</dbReference>
<evidence type="ECO:0000256" key="2">
    <source>
        <dbReference type="ARBA" id="ARBA00022741"/>
    </source>
</evidence>
<dbReference type="InterPro" id="IPR003439">
    <property type="entry name" value="ABC_transporter-like_ATP-bd"/>
</dbReference>
<dbReference type="PANTHER" id="PTHR42788">
    <property type="entry name" value="TAURINE IMPORT ATP-BINDING PROTEIN-RELATED"/>
    <property type="match status" value="1"/>
</dbReference>
<organism evidence="5 6">
    <name type="scientific">Thermoclostridium caenicola</name>
    <dbReference type="NCBI Taxonomy" id="659425"/>
    <lineage>
        <taxon>Bacteria</taxon>
        <taxon>Bacillati</taxon>
        <taxon>Bacillota</taxon>
        <taxon>Clostridia</taxon>
        <taxon>Eubacteriales</taxon>
        <taxon>Oscillospiraceae</taxon>
        <taxon>Thermoclostridium</taxon>
    </lineage>
</organism>
<evidence type="ECO:0000256" key="1">
    <source>
        <dbReference type="ARBA" id="ARBA00022448"/>
    </source>
</evidence>
<keyword evidence="6" id="KW-1185">Reference proteome</keyword>
<dbReference type="AlphaFoldDB" id="A0A1M6C4Y3"/>
<dbReference type="Gene3D" id="3.40.50.300">
    <property type="entry name" value="P-loop containing nucleotide triphosphate hydrolases"/>
    <property type="match status" value="1"/>
</dbReference>
<dbReference type="PROSITE" id="PS50893">
    <property type="entry name" value="ABC_TRANSPORTER_2"/>
    <property type="match status" value="1"/>
</dbReference>
<dbReference type="GO" id="GO:0005524">
    <property type="term" value="F:ATP binding"/>
    <property type="evidence" value="ECO:0007669"/>
    <property type="project" value="UniProtKB-KW"/>
</dbReference>
<dbReference type="InterPro" id="IPR003593">
    <property type="entry name" value="AAA+_ATPase"/>
</dbReference>
<evidence type="ECO:0000313" key="6">
    <source>
        <dbReference type="Proteomes" id="UP000324781"/>
    </source>
</evidence>
<dbReference type="PANTHER" id="PTHR42788:SF21">
    <property type="entry name" value="ABC TRANSPORTER ATP-BINDING PROTEIN"/>
    <property type="match status" value="1"/>
</dbReference>
<evidence type="ECO:0000259" key="4">
    <source>
        <dbReference type="PROSITE" id="PS50893"/>
    </source>
</evidence>
<keyword evidence="2" id="KW-0547">Nucleotide-binding</keyword>
<dbReference type="RefSeq" id="WP_243133163.1">
    <property type="nucleotide sequence ID" value="NZ_FQZP01000004.1"/>
</dbReference>
<dbReference type="Proteomes" id="UP000324781">
    <property type="component" value="Unassembled WGS sequence"/>
</dbReference>
<protein>
    <submittedName>
        <fullName evidence="5">NitT/TauT family transport system ATP-binding protein</fullName>
    </submittedName>
</protein>
<accession>A0A1M6C4Y3</accession>
<dbReference type="CDD" id="cd03293">
    <property type="entry name" value="ABC_NrtD_SsuB_transporters"/>
    <property type="match status" value="1"/>
</dbReference>
<dbReference type="SUPFAM" id="SSF52540">
    <property type="entry name" value="P-loop containing nucleoside triphosphate hydrolases"/>
    <property type="match status" value="1"/>
</dbReference>
<dbReference type="EMBL" id="FQZP01000004">
    <property type="protein sequence ID" value="SHI56086.1"/>
    <property type="molecule type" value="Genomic_DNA"/>
</dbReference>
<proteinExistence type="predicted"/>
<dbReference type="InterPro" id="IPR050166">
    <property type="entry name" value="ABC_transporter_ATP-bind"/>
</dbReference>